<evidence type="ECO:0000313" key="10">
    <source>
        <dbReference type="Proteomes" id="UP000215595"/>
    </source>
</evidence>
<dbReference type="PANTHER" id="PTHR41523">
    <property type="entry name" value="TWO-COMPONENT SYSTEM SENSOR PROTEIN"/>
    <property type="match status" value="1"/>
</dbReference>
<keyword evidence="5" id="KW-0547">Nucleotide-binding</keyword>
<comment type="catalytic activity">
    <reaction evidence="1">
        <text>ATP + protein L-histidine = ADP + protein N-phospho-L-histidine.</text>
        <dbReference type="EC" id="2.7.13.3"/>
    </reaction>
</comment>
<dbReference type="Pfam" id="PF07536">
    <property type="entry name" value="HWE_HK"/>
    <property type="match status" value="1"/>
</dbReference>
<dbReference type="SUPFAM" id="SSF55874">
    <property type="entry name" value="ATPase domain of HSP90 chaperone/DNA topoisomerase II/histidine kinase"/>
    <property type="match status" value="1"/>
</dbReference>
<evidence type="ECO:0000313" key="9">
    <source>
        <dbReference type="EMBL" id="OYX34602.1"/>
    </source>
</evidence>
<dbReference type="InterPro" id="IPR011102">
    <property type="entry name" value="Sig_transdc_His_kinase_HWE"/>
</dbReference>
<keyword evidence="7" id="KW-0067">ATP-binding</keyword>
<protein>
    <recommendedName>
        <fullName evidence="2">histidine kinase</fullName>
        <ecNumber evidence="2">2.7.13.3</ecNumber>
    </recommendedName>
</protein>
<dbReference type="SMART" id="SM00911">
    <property type="entry name" value="HWE_HK"/>
    <property type="match status" value="1"/>
</dbReference>
<evidence type="ECO:0000256" key="1">
    <source>
        <dbReference type="ARBA" id="ARBA00000085"/>
    </source>
</evidence>
<sequence length="333" mass="36158">MSNTQESAPSWDARDLQRGLQAAGVALWSWNVDDDTFAMDEAAFSLWGMEFRPSVTFEDLSANIHPKDRDRVRAAFAATRAVIGPYEIDFRILVGDDVRWISARGQGDDLGMSSRKMFGIFIDVTGRKQAEEGHELLAGEMSHRVKNLLAIASGLTAITSRSVETTTDMARELTQRLTALGRAHDMVRPLPGEEGKAALLGDLLSVLLAPYDDLGAFSGRIRVSVPRMGVGEQAANTLALVVHELATNSLKYGALSTEAGTLDVSCSAHDTELVIHWTEQGGPTVTPPEGPGGFGSKMVARAMSRQLQGSIERDWAPQGLVVRLLMNKERVAR</sequence>
<evidence type="ECO:0000256" key="5">
    <source>
        <dbReference type="ARBA" id="ARBA00022741"/>
    </source>
</evidence>
<organism evidence="9 10">
    <name type="scientific">Brevundimonas subvibrioides</name>
    <dbReference type="NCBI Taxonomy" id="74313"/>
    <lineage>
        <taxon>Bacteria</taxon>
        <taxon>Pseudomonadati</taxon>
        <taxon>Pseudomonadota</taxon>
        <taxon>Alphaproteobacteria</taxon>
        <taxon>Caulobacterales</taxon>
        <taxon>Caulobacteraceae</taxon>
        <taxon>Brevundimonas</taxon>
    </lineage>
</organism>
<dbReference type="InterPro" id="IPR000014">
    <property type="entry name" value="PAS"/>
</dbReference>
<dbReference type="SUPFAM" id="SSF55785">
    <property type="entry name" value="PYP-like sensor domain (PAS domain)"/>
    <property type="match status" value="1"/>
</dbReference>
<dbReference type="InterPro" id="IPR035965">
    <property type="entry name" value="PAS-like_dom_sf"/>
</dbReference>
<feature type="domain" description="Signal transduction histidine kinase HWE region" evidence="8">
    <location>
        <begin position="140"/>
        <end position="227"/>
    </location>
</feature>
<reference evidence="9 10" key="1">
    <citation type="submission" date="2017-03" db="EMBL/GenBank/DDBJ databases">
        <title>Lifting the veil on microbial sulfur biogeochemistry in mining wastewaters.</title>
        <authorList>
            <person name="Kantor R.S."/>
            <person name="Colenbrander Nelson T."/>
            <person name="Marshall S."/>
            <person name="Bennett D."/>
            <person name="Apte S."/>
            <person name="Camacho D."/>
            <person name="Thomas B.C."/>
            <person name="Warren L.A."/>
            <person name="Banfield J.F."/>
        </authorList>
    </citation>
    <scope>NUCLEOTIDE SEQUENCE [LARGE SCALE GENOMIC DNA]</scope>
    <source>
        <strain evidence="9">32-69-9</strain>
    </source>
</reference>
<keyword evidence="6 9" id="KW-0418">Kinase</keyword>
<dbReference type="AlphaFoldDB" id="A0A258FS74"/>
<gene>
    <name evidence="9" type="ORF">B7Z01_05410</name>
</gene>
<dbReference type="EC" id="2.7.13.3" evidence="2"/>
<dbReference type="CDD" id="cd00130">
    <property type="entry name" value="PAS"/>
    <property type="match status" value="1"/>
</dbReference>
<evidence type="ECO:0000256" key="6">
    <source>
        <dbReference type="ARBA" id="ARBA00022777"/>
    </source>
</evidence>
<dbReference type="Gene3D" id="3.30.565.10">
    <property type="entry name" value="Histidine kinase-like ATPase, C-terminal domain"/>
    <property type="match status" value="1"/>
</dbReference>
<evidence type="ECO:0000256" key="4">
    <source>
        <dbReference type="ARBA" id="ARBA00022679"/>
    </source>
</evidence>
<name>A0A258FS74_9CAUL</name>
<keyword evidence="4" id="KW-0808">Transferase</keyword>
<dbReference type="Gene3D" id="3.30.450.20">
    <property type="entry name" value="PAS domain"/>
    <property type="match status" value="2"/>
</dbReference>
<keyword evidence="3" id="KW-0597">Phosphoprotein</keyword>
<dbReference type="EMBL" id="NCEB01000008">
    <property type="protein sequence ID" value="OYX34602.1"/>
    <property type="molecule type" value="Genomic_DNA"/>
</dbReference>
<proteinExistence type="predicted"/>
<accession>A0A258FS74</accession>
<evidence type="ECO:0000256" key="3">
    <source>
        <dbReference type="ARBA" id="ARBA00022553"/>
    </source>
</evidence>
<dbReference type="InterPro" id="IPR036890">
    <property type="entry name" value="HATPase_C_sf"/>
</dbReference>
<evidence type="ECO:0000256" key="2">
    <source>
        <dbReference type="ARBA" id="ARBA00012438"/>
    </source>
</evidence>
<dbReference type="PANTHER" id="PTHR41523:SF8">
    <property type="entry name" value="ETHYLENE RESPONSE SENSOR PROTEIN"/>
    <property type="match status" value="1"/>
</dbReference>
<dbReference type="Proteomes" id="UP000215595">
    <property type="component" value="Unassembled WGS sequence"/>
</dbReference>
<dbReference type="GO" id="GO:0005524">
    <property type="term" value="F:ATP binding"/>
    <property type="evidence" value="ECO:0007669"/>
    <property type="project" value="UniProtKB-KW"/>
</dbReference>
<dbReference type="GO" id="GO:0004673">
    <property type="term" value="F:protein histidine kinase activity"/>
    <property type="evidence" value="ECO:0007669"/>
    <property type="project" value="UniProtKB-EC"/>
</dbReference>
<evidence type="ECO:0000259" key="8">
    <source>
        <dbReference type="SMART" id="SM00911"/>
    </source>
</evidence>
<comment type="caution">
    <text evidence="9">The sequence shown here is derived from an EMBL/GenBank/DDBJ whole genome shotgun (WGS) entry which is preliminary data.</text>
</comment>
<evidence type="ECO:0000256" key="7">
    <source>
        <dbReference type="ARBA" id="ARBA00022840"/>
    </source>
</evidence>